<organism evidence="4 5">
    <name type="scientific">Brachybacterium nesterenkovii</name>
    <dbReference type="NCBI Taxonomy" id="47847"/>
    <lineage>
        <taxon>Bacteria</taxon>
        <taxon>Bacillati</taxon>
        <taxon>Actinomycetota</taxon>
        <taxon>Actinomycetes</taxon>
        <taxon>Micrococcales</taxon>
        <taxon>Dermabacteraceae</taxon>
        <taxon>Brachybacterium</taxon>
    </lineage>
</organism>
<evidence type="ECO:0000256" key="2">
    <source>
        <dbReference type="SAM" id="MobiDB-lite"/>
    </source>
</evidence>
<accession>A0A1X6WVQ3</accession>
<feature type="compositionally biased region" description="Basic and acidic residues" evidence="2">
    <location>
        <begin position="30"/>
        <end position="42"/>
    </location>
</feature>
<protein>
    <recommendedName>
        <fullName evidence="3">Calpain catalytic domain-containing protein</fullName>
    </recommendedName>
</protein>
<feature type="region of interest" description="Disordered" evidence="2">
    <location>
        <begin position="30"/>
        <end position="69"/>
    </location>
</feature>
<sequence length="331" mass="36266">MTWQGPDADAFRAAVRGRIGGRGRAVAEDLSARAQELDRDAQEQEEASDGGDGASADGTDGGPENPEERNKFWWFEDGFAPFWGKTADLQDDIPLGREVYTFDNVDQEDIGNCLALAYLATIAKQDPEFIQNHIKRVDKEKHEVILYDSAGNPTTYTVTGDVLRTGVRGQDGNQNWMTIYEAALIQAGLLDENGEYASQRGGTSFAQAVTGSSGTVRWDGGGYDQSRPSFEQFAQEITSGQPTILGTRSMAGSDDLARSQGVEPLQLVENHAYMVDSVNDDGTITIVNPWGAGDLDGKNEDGAHRMTITKEQYQLYFDAVYSAKKPSEWKR</sequence>
<keyword evidence="1" id="KW-0378">Hydrolase</keyword>
<proteinExistence type="predicted"/>
<evidence type="ECO:0000256" key="1">
    <source>
        <dbReference type="PROSITE-ProRule" id="PRU00239"/>
    </source>
</evidence>
<dbReference type="GO" id="GO:0004198">
    <property type="term" value="F:calcium-dependent cysteine-type endopeptidase activity"/>
    <property type="evidence" value="ECO:0007669"/>
    <property type="project" value="InterPro"/>
</dbReference>
<keyword evidence="1" id="KW-0788">Thiol protease</keyword>
<evidence type="ECO:0000313" key="4">
    <source>
        <dbReference type="EMBL" id="SLM89509.1"/>
    </source>
</evidence>
<feature type="domain" description="Calpain catalytic" evidence="3">
    <location>
        <begin position="83"/>
        <end position="331"/>
    </location>
</feature>
<evidence type="ECO:0000313" key="5">
    <source>
        <dbReference type="Proteomes" id="UP000195981"/>
    </source>
</evidence>
<dbReference type="InterPro" id="IPR038765">
    <property type="entry name" value="Papain-like_cys_pep_sf"/>
</dbReference>
<dbReference type="PROSITE" id="PS50203">
    <property type="entry name" value="CALPAIN_CAT"/>
    <property type="match status" value="1"/>
</dbReference>
<name>A0A1X6WVQ3_9MICO</name>
<dbReference type="EMBL" id="FWFG01000032">
    <property type="protein sequence ID" value="SLM89509.1"/>
    <property type="molecule type" value="Genomic_DNA"/>
</dbReference>
<feature type="active site" evidence="1">
    <location>
        <position position="113"/>
    </location>
</feature>
<dbReference type="GO" id="GO:0006508">
    <property type="term" value="P:proteolysis"/>
    <property type="evidence" value="ECO:0007669"/>
    <property type="project" value="UniProtKB-KW"/>
</dbReference>
<feature type="active site" evidence="1">
    <location>
        <position position="288"/>
    </location>
</feature>
<dbReference type="InterPro" id="IPR001300">
    <property type="entry name" value="Peptidase_C2_calpain_cat"/>
</dbReference>
<evidence type="ECO:0000259" key="3">
    <source>
        <dbReference type="PROSITE" id="PS50203"/>
    </source>
</evidence>
<dbReference type="Proteomes" id="UP000195981">
    <property type="component" value="Unassembled WGS sequence"/>
</dbReference>
<keyword evidence="5" id="KW-1185">Reference proteome</keyword>
<dbReference type="AlphaFoldDB" id="A0A1X6WVQ3"/>
<feature type="active site" evidence="1">
    <location>
        <position position="271"/>
    </location>
</feature>
<dbReference type="SUPFAM" id="SSF54001">
    <property type="entry name" value="Cysteine proteinases"/>
    <property type="match status" value="1"/>
</dbReference>
<gene>
    <name evidence="4" type="ORF">FM110_03760</name>
</gene>
<reference evidence="4 5" key="1">
    <citation type="submission" date="2017-02" db="EMBL/GenBank/DDBJ databases">
        <authorList>
            <person name="Peterson S.W."/>
        </authorList>
    </citation>
    <scope>NUCLEOTIDE SEQUENCE [LARGE SCALE GENOMIC DNA]</scope>
    <source>
        <strain evidence="4 5">CIP104813</strain>
    </source>
</reference>
<keyword evidence="1" id="KW-0645">Protease</keyword>